<dbReference type="Proteomes" id="UP001597453">
    <property type="component" value="Unassembled WGS sequence"/>
</dbReference>
<sequence length="128" mass="13937">METNTVEGDFYEIARACDDANEGIQECCSLLNVEHAMANSMPDSNAADAFERAIQHLGKAQRALLNATSDISDAAFAAEQEFQESDSASAQHLNAIKTSLDLVDYVSYEKVTRDLVANSFPLESRSCP</sequence>
<proteinExistence type="predicted"/>
<dbReference type="Gene3D" id="1.10.287.1060">
    <property type="entry name" value="ESAT-6-like"/>
    <property type="match status" value="1"/>
</dbReference>
<evidence type="ECO:0000313" key="2">
    <source>
        <dbReference type="Proteomes" id="UP001597453"/>
    </source>
</evidence>
<keyword evidence="2" id="KW-1185">Reference proteome</keyword>
<name>A0ABW5RIJ8_9MICO</name>
<accession>A0ABW5RIJ8</accession>
<dbReference type="RefSeq" id="WP_159421359.1">
    <property type="nucleotide sequence ID" value="NZ_JBHUNF010000003.1"/>
</dbReference>
<organism evidence="1 2">
    <name type="scientific">Gulosibacter bifidus</name>
    <dbReference type="NCBI Taxonomy" id="272239"/>
    <lineage>
        <taxon>Bacteria</taxon>
        <taxon>Bacillati</taxon>
        <taxon>Actinomycetota</taxon>
        <taxon>Actinomycetes</taxon>
        <taxon>Micrococcales</taxon>
        <taxon>Microbacteriaceae</taxon>
        <taxon>Gulosibacter</taxon>
    </lineage>
</organism>
<evidence type="ECO:0000313" key="1">
    <source>
        <dbReference type="EMBL" id="MFD2674767.1"/>
    </source>
</evidence>
<comment type="caution">
    <text evidence="1">The sequence shown here is derived from an EMBL/GenBank/DDBJ whole genome shotgun (WGS) entry which is preliminary data.</text>
</comment>
<dbReference type="EMBL" id="JBHUNF010000003">
    <property type="protein sequence ID" value="MFD2674767.1"/>
    <property type="molecule type" value="Genomic_DNA"/>
</dbReference>
<gene>
    <name evidence="1" type="ORF">ACFSUQ_05550</name>
</gene>
<protein>
    <submittedName>
        <fullName evidence="1">Uncharacterized protein</fullName>
    </submittedName>
</protein>
<reference evidence="2" key="1">
    <citation type="journal article" date="2019" name="Int. J. Syst. Evol. Microbiol.">
        <title>The Global Catalogue of Microorganisms (GCM) 10K type strain sequencing project: providing services to taxonomists for standard genome sequencing and annotation.</title>
        <authorList>
            <consortium name="The Broad Institute Genomics Platform"/>
            <consortium name="The Broad Institute Genome Sequencing Center for Infectious Disease"/>
            <person name="Wu L."/>
            <person name="Ma J."/>
        </authorList>
    </citation>
    <scope>NUCLEOTIDE SEQUENCE [LARGE SCALE GENOMIC DNA]</scope>
    <source>
        <strain evidence="2">TISTR 1511</strain>
    </source>
</reference>